<dbReference type="InterPro" id="IPR011992">
    <property type="entry name" value="EF-hand-dom_pair"/>
</dbReference>
<keyword evidence="1" id="KW-0106">Calcium</keyword>
<reference evidence="3 4" key="1">
    <citation type="submission" date="2024-12" db="EMBL/GenBank/DDBJ databases">
        <title>The unique morphological basis and parallel evolutionary history of personate flowers in Penstemon.</title>
        <authorList>
            <person name="Depatie T.H."/>
            <person name="Wessinger C.A."/>
        </authorList>
    </citation>
    <scope>NUCLEOTIDE SEQUENCE [LARGE SCALE GENOMIC DNA]</scope>
    <source>
        <strain evidence="3">WTNN_2</strain>
        <tissue evidence="3">Leaf</tissue>
    </source>
</reference>
<gene>
    <name evidence="3" type="ORF">ACJIZ3_024983</name>
</gene>
<dbReference type="Gene3D" id="1.10.238.10">
    <property type="entry name" value="EF-hand"/>
    <property type="match status" value="1"/>
</dbReference>
<feature type="domain" description="EF-hand" evidence="2">
    <location>
        <begin position="19"/>
        <end position="54"/>
    </location>
</feature>
<keyword evidence="4" id="KW-1185">Reference proteome</keyword>
<dbReference type="InterPro" id="IPR002048">
    <property type="entry name" value="EF_hand_dom"/>
</dbReference>
<organism evidence="3 4">
    <name type="scientific">Penstemon smallii</name>
    <dbReference type="NCBI Taxonomy" id="265156"/>
    <lineage>
        <taxon>Eukaryota</taxon>
        <taxon>Viridiplantae</taxon>
        <taxon>Streptophyta</taxon>
        <taxon>Embryophyta</taxon>
        <taxon>Tracheophyta</taxon>
        <taxon>Spermatophyta</taxon>
        <taxon>Magnoliopsida</taxon>
        <taxon>eudicotyledons</taxon>
        <taxon>Gunneridae</taxon>
        <taxon>Pentapetalae</taxon>
        <taxon>asterids</taxon>
        <taxon>lamiids</taxon>
        <taxon>Lamiales</taxon>
        <taxon>Plantaginaceae</taxon>
        <taxon>Cheloneae</taxon>
        <taxon>Penstemon</taxon>
    </lineage>
</organism>
<evidence type="ECO:0000313" key="3">
    <source>
        <dbReference type="EMBL" id="KAL3840392.1"/>
    </source>
</evidence>
<dbReference type="EMBL" id="JBJXBP010000003">
    <property type="protein sequence ID" value="KAL3840392.1"/>
    <property type="molecule type" value="Genomic_DNA"/>
</dbReference>
<dbReference type="AlphaFoldDB" id="A0ABD3TTH7"/>
<dbReference type="PROSITE" id="PS00018">
    <property type="entry name" value="EF_HAND_1"/>
    <property type="match status" value="1"/>
</dbReference>
<dbReference type="Proteomes" id="UP001634393">
    <property type="component" value="Unassembled WGS sequence"/>
</dbReference>
<dbReference type="PROSITE" id="PS50222">
    <property type="entry name" value="EF_HAND_2"/>
    <property type="match status" value="1"/>
</dbReference>
<sequence>MAILRHDNPRGASESKVEMSIEEFKKWISKFDSDKDGKITMEELREAIRANGGWFSTMKARRGIKLADKNSNEAIDDNEIGNLMEFAKKHLEFSYDIKKVTRMIWCQHDDVPLG</sequence>
<comment type="caution">
    <text evidence="3">The sequence shown here is derived from an EMBL/GenBank/DDBJ whole genome shotgun (WGS) entry which is preliminary data.</text>
</comment>
<dbReference type="SUPFAM" id="SSF47473">
    <property type="entry name" value="EF-hand"/>
    <property type="match status" value="1"/>
</dbReference>
<name>A0ABD3TTH7_9LAMI</name>
<dbReference type="InterPro" id="IPR018247">
    <property type="entry name" value="EF_Hand_1_Ca_BS"/>
</dbReference>
<evidence type="ECO:0000259" key="2">
    <source>
        <dbReference type="PROSITE" id="PS50222"/>
    </source>
</evidence>
<evidence type="ECO:0000313" key="4">
    <source>
        <dbReference type="Proteomes" id="UP001634393"/>
    </source>
</evidence>
<dbReference type="Pfam" id="PF00036">
    <property type="entry name" value="EF-hand_1"/>
    <property type="match status" value="1"/>
</dbReference>
<evidence type="ECO:0000256" key="1">
    <source>
        <dbReference type="ARBA" id="ARBA00022837"/>
    </source>
</evidence>
<proteinExistence type="predicted"/>
<protein>
    <recommendedName>
        <fullName evidence="2">EF-hand domain-containing protein</fullName>
    </recommendedName>
</protein>
<accession>A0ABD3TTH7</accession>
<dbReference type="SMART" id="SM00054">
    <property type="entry name" value="EFh"/>
    <property type="match status" value="1"/>
</dbReference>